<accession>A0A9D1DIR1</accession>
<sequence length="270" mass="29408">MDIQTISLPTGAALTAYLHPRSAEMQNPYTASRAALILCPGGGYSMRSDRENVPPAMLFFNMGFQVFVLSYSVGAAAANRRPLEELGRSVQLVRANREAWNIDPNRVAVLGFSAGGHLAASLGVHWNDPVLLERCNAQDARALRPDALILAYPVITDGAFTHAETLQNISAARQEPPHYWALETHVTADTPPAFLWHTMDDACVPAENSILFLQALHRAGVPCECHLYMHGQHGLSVCTGEVDCGQSAAKSWIALCRTWIESIWGDLGGY</sequence>
<dbReference type="GO" id="GO:0016787">
    <property type="term" value="F:hydrolase activity"/>
    <property type="evidence" value="ECO:0007669"/>
    <property type="project" value="UniProtKB-KW"/>
</dbReference>
<evidence type="ECO:0000256" key="1">
    <source>
        <dbReference type="ARBA" id="ARBA00022801"/>
    </source>
</evidence>
<dbReference type="PANTHER" id="PTHR48081:SF6">
    <property type="entry name" value="PEPTIDASE S9 PROLYL OLIGOPEPTIDASE CATALYTIC DOMAIN-CONTAINING PROTEIN"/>
    <property type="match status" value="1"/>
</dbReference>
<evidence type="ECO:0000313" key="3">
    <source>
        <dbReference type="EMBL" id="HIR51393.1"/>
    </source>
</evidence>
<dbReference type="InterPro" id="IPR050300">
    <property type="entry name" value="GDXG_lipolytic_enzyme"/>
</dbReference>
<dbReference type="Proteomes" id="UP000824239">
    <property type="component" value="Unassembled WGS sequence"/>
</dbReference>
<comment type="caution">
    <text evidence="3">The sequence shown here is derived from an EMBL/GenBank/DDBJ whole genome shotgun (WGS) entry which is preliminary data.</text>
</comment>
<reference evidence="3" key="1">
    <citation type="submission" date="2020-10" db="EMBL/GenBank/DDBJ databases">
        <authorList>
            <person name="Gilroy R."/>
        </authorList>
    </citation>
    <scope>NUCLEOTIDE SEQUENCE</scope>
    <source>
        <strain evidence="3">ChiBcec15-4380</strain>
    </source>
</reference>
<name>A0A9D1DIR1_9FIRM</name>
<protein>
    <submittedName>
        <fullName evidence="3">Alpha/beta hydrolase</fullName>
    </submittedName>
</protein>
<evidence type="ECO:0000313" key="4">
    <source>
        <dbReference type="Proteomes" id="UP000824239"/>
    </source>
</evidence>
<gene>
    <name evidence="3" type="ORF">IAA53_09010</name>
</gene>
<dbReference type="Gene3D" id="3.40.50.1820">
    <property type="entry name" value="alpha/beta hydrolase"/>
    <property type="match status" value="1"/>
</dbReference>
<proteinExistence type="predicted"/>
<dbReference type="AlphaFoldDB" id="A0A9D1DIR1"/>
<organism evidence="3 4">
    <name type="scientific">Candidatus Avoscillospira avicola</name>
    <dbReference type="NCBI Taxonomy" id="2840706"/>
    <lineage>
        <taxon>Bacteria</taxon>
        <taxon>Bacillati</taxon>
        <taxon>Bacillota</taxon>
        <taxon>Clostridia</taxon>
        <taxon>Eubacteriales</taxon>
        <taxon>Oscillospiraceae</taxon>
        <taxon>Oscillospiraceae incertae sedis</taxon>
        <taxon>Candidatus Avoscillospira</taxon>
    </lineage>
</organism>
<dbReference type="InterPro" id="IPR029058">
    <property type="entry name" value="AB_hydrolase_fold"/>
</dbReference>
<dbReference type="Pfam" id="PF20434">
    <property type="entry name" value="BD-FAE"/>
    <property type="match status" value="1"/>
</dbReference>
<evidence type="ECO:0000259" key="2">
    <source>
        <dbReference type="Pfam" id="PF20434"/>
    </source>
</evidence>
<feature type="domain" description="BD-FAE-like" evidence="2">
    <location>
        <begin position="34"/>
        <end position="216"/>
    </location>
</feature>
<dbReference type="EMBL" id="DVHE01000068">
    <property type="protein sequence ID" value="HIR51393.1"/>
    <property type="molecule type" value="Genomic_DNA"/>
</dbReference>
<reference evidence="3" key="2">
    <citation type="journal article" date="2021" name="PeerJ">
        <title>Extensive microbial diversity within the chicken gut microbiome revealed by metagenomics and culture.</title>
        <authorList>
            <person name="Gilroy R."/>
            <person name="Ravi A."/>
            <person name="Getino M."/>
            <person name="Pursley I."/>
            <person name="Horton D.L."/>
            <person name="Alikhan N.F."/>
            <person name="Baker D."/>
            <person name="Gharbi K."/>
            <person name="Hall N."/>
            <person name="Watson M."/>
            <person name="Adriaenssens E.M."/>
            <person name="Foster-Nyarko E."/>
            <person name="Jarju S."/>
            <person name="Secka A."/>
            <person name="Antonio M."/>
            <person name="Oren A."/>
            <person name="Chaudhuri R.R."/>
            <person name="La Ragione R."/>
            <person name="Hildebrand F."/>
            <person name="Pallen M.J."/>
        </authorList>
    </citation>
    <scope>NUCLEOTIDE SEQUENCE</scope>
    <source>
        <strain evidence="3">ChiBcec15-4380</strain>
    </source>
</reference>
<keyword evidence="1 3" id="KW-0378">Hydrolase</keyword>
<dbReference type="InterPro" id="IPR049492">
    <property type="entry name" value="BD-FAE-like_dom"/>
</dbReference>
<dbReference type="PANTHER" id="PTHR48081">
    <property type="entry name" value="AB HYDROLASE SUPERFAMILY PROTEIN C4A8.06C"/>
    <property type="match status" value="1"/>
</dbReference>
<dbReference type="SUPFAM" id="SSF53474">
    <property type="entry name" value="alpha/beta-Hydrolases"/>
    <property type="match status" value="1"/>
</dbReference>